<feature type="transmembrane region" description="Helical" evidence="9">
    <location>
        <begin position="51"/>
        <end position="71"/>
    </location>
</feature>
<sequence length="590" mass="61389">MSTGARTARAPSPRFLGRFAAGGAVVAAVVVCVVALGIVRAGSEFALAHDAVGVVFELIAEVALLAAGLAALIRRRPFAPLVIAIGASWALAEWANPAAPGPVIFTVGLLMHTVWIPFVGWLALAFPSAHPERRTYRQVIVVGLAAAMLPALAAAAVYDSARTGCGSCPENLLLIVGDVGAADAAAWTASLVSMVTCVVFTAVIVVRILVVSPAERLLIGPVCAASAAALALWAVAAASTTFAGPTARGTSDAALEFVSVALIALAVAVSWEMVRIAAARRRSARLVAELSTAAKPGALRGELASITRDDSLDLLFPVADRTVDAGGRTVADPRESRDDRARRVTPAIGRDGAELALLTHRPGLLDDGEFRDAVTRAAGLALEHERLQAELALRVSDLRQSRSRLVASFDDERRRLERDLHDGAQQQVVALLIVLRLAEAEHPDVRKSEAIAEVVAALEELRTLAHGIYPAALAEEGIAAALEQLRESASIPVSLGGLPSGRWPDAVETTAYLVVAETLAGLRAADVDIVCEHETLLVTVTGTRARPDVSDGFAGGVAGLVDRVGAVGGELRVDESLGMLTVRAELPCGS</sequence>
<keyword evidence="9" id="KW-0812">Transmembrane</keyword>
<dbReference type="Pfam" id="PF07730">
    <property type="entry name" value="HisKA_3"/>
    <property type="match status" value="1"/>
</dbReference>
<keyword evidence="9" id="KW-1133">Transmembrane helix</keyword>
<feature type="transmembrane region" description="Helical" evidence="9">
    <location>
        <begin position="103"/>
        <end position="127"/>
    </location>
</feature>
<dbReference type="PANTHER" id="PTHR24421:SF10">
    <property type="entry name" value="NITRATE_NITRITE SENSOR PROTEIN NARQ"/>
    <property type="match status" value="1"/>
</dbReference>
<feature type="transmembrane region" description="Helical" evidence="9">
    <location>
        <begin position="15"/>
        <end position="39"/>
    </location>
</feature>
<evidence type="ECO:0000259" key="10">
    <source>
        <dbReference type="Pfam" id="PF07730"/>
    </source>
</evidence>
<feature type="domain" description="Signal transduction histidine kinase subgroup 3 dimerisation and phosphoacceptor" evidence="10">
    <location>
        <begin position="412"/>
        <end position="472"/>
    </location>
</feature>
<dbReference type="Proteomes" id="UP001610861">
    <property type="component" value="Unassembled WGS sequence"/>
</dbReference>
<feature type="transmembrane region" description="Helical" evidence="9">
    <location>
        <begin position="257"/>
        <end position="278"/>
    </location>
</feature>
<dbReference type="InterPro" id="IPR011712">
    <property type="entry name" value="Sig_transdc_His_kin_sub3_dim/P"/>
</dbReference>
<evidence type="ECO:0000256" key="7">
    <source>
        <dbReference type="ARBA" id="ARBA00022840"/>
    </source>
</evidence>
<keyword evidence="4" id="KW-0808">Transferase</keyword>
<evidence type="ECO:0000256" key="9">
    <source>
        <dbReference type="SAM" id="Phobius"/>
    </source>
</evidence>
<gene>
    <name evidence="11" type="ORF">ACH3VR_16630</name>
</gene>
<dbReference type="EMBL" id="JBIQWL010000006">
    <property type="protein sequence ID" value="MFH8251993.1"/>
    <property type="molecule type" value="Genomic_DNA"/>
</dbReference>
<keyword evidence="7" id="KW-0067">ATP-binding</keyword>
<keyword evidence="6 11" id="KW-0418">Kinase</keyword>
<proteinExistence type="predicted"/>
<organism evidence="11 12">
    <name type="scientific">Microbacterium alkaliflavum</name>
    <dbReference type="NCBI Taxonomy" id="3248839"/>
    <lineage>
        <taxon>Bacteria</taxon>
        <taxon>Bacillati</taxon>
        <taxon>Actinomycetota</taxon>
        <taxon>Actinomycetes</taxon>
        <taxon>Micrococcales</taxon>
        <taxon>Microbacteriaceae</taxon>
        <taxon>Microbacterium</taxon>
    </lineage>
</organism>
<dbReference type="InterPro" id="IPR050482">
    <property type="entry name" value="Sensor_HK_TwoCompSys"/>
</dbReference>
<evidence type="ECO:0000313" key="12">
    <source>
        <dbReference type="Proteomes" id="UP001610861"/>
    </source>
</evidence>
<dbReference type="Gene3D" id="6.10.250.2870">
    <property type="match status" value="1"/>
</dbReference>
<evidence type="ECO:0000256" key="3">
    <source>
        <dbReference type="ARBA" id="ARBA00022553"/>
    </source>
</evidence>
<keyword evidence="12" id="KW-1185">Reference proteome</keyword>
<feature type="transmembrane region" description="Helical" evidence="9">
    <location>
        <begin position="184"/>
        <end position="210"/>
    </location>
</feature>
<reference evidence="11 12" key="1">
    <citation type="submission" date="2024-09" db="EMBL/GenBank/DDBJ databases">
        <authorList>
            <person name="Pan X."/>
        </authorList>
    </citation>
    <scope>NUCLEOTIDE SEQUENCE [LARGE SCALE GENOMIC DNA]</scope>
    <source>
        <strain evidence="11 12">B2969</strain>
    </source>
</reference>
<keyword evidence="3" id="KW-0597">Phosphoprotein</keyword>
<protein>
    <recommendedName>
        <fullName evidence="2">histidine kinase</fullName>
        <ecNumber evidence="2">2.7.13.3</ecNumber>
    </recommendedName>
</protein>
<comment type="caution">
    <text evidence="11">The sequence shown here is derived from an EMBL/GenBank/DDBJ whole genome shotgun (WGS) entry which is preliminary data.</text>
</comment>
<feature type="transmembrane region" description="Helical" evidence="9">
    <location>
        <begin position="217"/>
        <end position="237"/>
    </location>
</feature>
<feature type="transmembrane region" description="Helical" evidence="9">
    <location>
        <begin position="78"/>
        <end position="97"/>
    </location>
</feature>
<evidence type="ECO:0000256" key="1">
    <source>
        <dbReference type="ARBA" id="ARBA00000085"/>
    </source>
</evidence>
<evidence type="ECO:0000256" key="5">
    <source>
        <dbReference type="ARBA" id="ARBA00022741"/>
    </source>
</evidence>
<evidence type="ECO:0000256" key="2">
    <source>
        <dbReference type="ARBA" id="ARBA00012438"/>
    </source>
</evidence>
<dbReference type="GO" id="GO:0016301">
    <property type="term" value="F:kinase activity"/>
    <property type="evidence" value="ECO:0007669"/>
    <property type="project" value="UniProtKB-KW"/>
</dbReference>
<evidence type="ECO:0000256" key="8">
    <source>
        <dbReference type="ARBA" id="ARBA00023012"/>
    </source>
</evidence>
<evidence type="ECO:0000256" key="4">
    <source>
        <dbReference type="ARBA" id="ARBA00022679"/>
    </source>
</evidence>
<evidence type="ECO:0000256" key="6">
    <source>
        <dbReference type="ARBA" id="ARBA00022777"/>
    </source>
</evidence>
<keyword evidence="5" id="KW-0547">Nucleotide-binding</keyword>
<keyword evidence="8" id="KW-0902">Two-component regulatory system</keyword>
<comment type="catalytic activity">
    <reaction evidence="1">
        <text>ATP + protein L-histidine = ADP + protein N-phospho-L-histidine.</text>
        <dbReference type="EC" id="2.7.13.3"/>
    </reaction>
</comment>
<feature type="transmembrane region" description="Helical" evidence="9">
    <location>
        <begin position="139"/>
        <end position="158"/>
    </location>
</feature>
<accession>A0ABW7QAT1</accession>
<name>A0ABW7QAT1_9MICO</name>
<dbReference type="EC" id="2.7.13.3" evidence="2"/>
<dbReference type="PANTHER" id="PTHR24421">
    <property type="entry name" value="NITRATE/NITRITE SENSOR PROTEIN NARX-RELATED"/>
    <property type="match status" value="1"/>
</dbReference>
<dbReference type="RefSeq" id="WP_397557439.1">
    <property type="nucleotide sequence ID" value="NZ_JBIQWL010000006.1"/>
</dbReference>
<evidence type="ECO:0000313" key="11">
    <source>
        <dbReference type="EMBL" id="MFH8251993.1"/>
    </source>
</evidence>
<keyword evidence="9" id="KW-0472">Membrane</keyword>